<feature type="transmembrane region" description="Helical" evidence="1">
    <location>
        <begin position="249"/>
        <end position="270"/>
    </location>
</feature>
<name>A0A067TJA0_GALM3</name>
<evidence type="ECO:0000313" key="3">
    <source>
        <dbReference type="Proteomes" id="UP000027222"/>
    </source>
</evidence>
<reference evidence="3" key="1">
    <citation type="journal article" date="2014" name="Proc. Natl. Acad. Sci. U.S.A.">
        <title>Extensive sampling of basidiomycete genomes demonstrates inadequacy of the white-rot/brown-rot paradigm for wood decay fungi.</title>
        <authorList>
            <person name="Riley R."/>
            <person name="Salamov A.A."/>
            <person name="Brown D.W."/>
            <person name="Nagy L.G."/>
            <person name="Floudas D."/>
            <person name="Held B.W."/>
            <person name="Levasseur A."/>
            <person name="Lombard V."/>
            <person name="Morin E."/>
            <person name="Otillar R."/>
            <person name="Lindquist E.A."/>
            <person name="Sun H."/>
            <person name="LaButti K.M."/>
            <person name="Schmutz J."/>
            <person name="Jabbour D."/>
            <person name="Luo H."/>
            <person name="Baker S.E."/>
            <person name="Pisabarro A.G."/>
            <person name="Walton J.D."/>
            <person name="Blanchette R.A."/>
            <person name="Henrissat B."/>
            <person name="Martin F."/>
            <person name="Cullen D."/>
            <person name="Hibbett D.S."/>
            <person name="Grigoriev I.V."/>
        </authorList>
    </citation>
    <scope>NUCLEOTIDE SEQUENCE [LARGE SCALE GENOMIC DNA]</scope>
    <source>
        <strain evidence="3">CBS 339.88</strain>
    </source>
</reference>
<accession>A0A067TJA0</accession>
<sequence>MVEQQPLDQSVAADFVFIMIYGIYFSTLLQCLRWLLFTDEGWTLRRRKEVKWPMLAATLLLFSFSFTNLILQLRGTLVALRTSVRENKIIGVDIPKPAWVSLVLCTNANLSILIGDLVMIHRCWVIYNKSRRIVVLPILLWLGGVALTALQAYWQIVKGQHILNAWQPINSTVGPGTILAPFWGTTILLNAYTSGFIIYRIWSASKSASKYGASTPQIRFVMQVLIESGVLYLATTTAHFIVWWTPNSFAILLVSSSNLQIIGIAFNLIFMRTSRRRADDSEVANMDISVLQFASHKVDLETQTTGLSFNVAAVDRQV</sequence>
<dbReference type="STRING" id="685588.A0A067TJA0"/>
<organism evidence="2 3">
    <name type="scientific">Galerina marginata (strain CBS 339.88)</name>
    <dbReference type="NCBI Taxonomy" id="685588"/>
    <lineage>
        <taxon>Eukaryota</taxon>
        <taxon>Fungi</taxon>
        <taxon>Dikarya</taxon>
        <taxon>Basidiomycota</taxon>
        <taxon>Agaricomycotina</taxon>
        <taxon>Agaricomycetes</taxon>
        <taxon>Agaricomycetidae</taxon>
        <taxon>Agaricales</taxon>
        <taxon>Agaricineae</taxon>
        <taxon>Strophariaceae</taxon>
        <taxon>Galerina</taxon>
    </lineage>
</organism>
<feature type="transmembrane region" description="Helical" evidence="1">
    <location>
        <begin position="220"/>
        <end position="243"/>
    </location>
</feature>
<feature type="transmembrane region" description="Helical" evidence="1">
    <location>
        <begin position="12"/>
        <end position="32"/>
    </location>
</feature>
<protein>
    <submittedName>
        <fullName evidence="2">Uncharacterized protein</fullName>
    </submittedName>
</protein>
<evidence type="ECO:0000313" key="2">
    <source>
        <dbReference type="EMBL" id="KDR83251.1"/>
    </source>
</evidence>
<dbReference type="Proteomes" id="UP000027222">
    <property type="component" value="Unassembled WGS sequence"/>
</dbReference>
<feature type="transmembrane region" description="Helical" evidence="1">
    <location>
        <begin position="176"/>
        <end position="199"/>
    </location>
</feature>
<feature type="transmembrane region" description="Helical" evidence="1">
    <location>
        <begin position="98"/>
        <end position="121"/>
    </location>
</feature>
<keyword evidence="1" id="KW-0472">Membrane</keyword>
<proteinExistence type="predicted"/>
<dbReference type="OrthoDB" id="3357408at2759"/>
<keyword evidence="3" id="KW-1185">Reference proteome</keyword>
<dbReference type="HOGENOM" id="CLU_044614_1_1_1"/>
<keyword evidence="1" id="KW-1133">Transmembrane helix</keyword>
<evidence type="ECO:0000256" key="1">
    <source>
        <dbReference type="SAM" id="Phobius"/>
    </source>
</evidence>
<feature type="transmembrane region" description="Helical" evidence="1">
    <location>
        <begin position="52"/>
        <end position="71"/>
    </location>
</feature>
<dbReference type="AlphaFoldDB" id="A0A067TJA0"/>
<gene>
    <name evidence="2" type="ORF">GALMADRAFT_134735</name>
</gene>
<keyword evidence="1" id="KW-0812">Transmembrane</keyword>
<dbReference type="EMBL" id="KL142369">
    <property type="protein sequence ID" value="KDR83251.1"/>
    <property type="molecule type" value="Genomic_DNA"/>
</dbReference>
<feature type="transmembrane region" description="Helical" evidence="1">
    <location>
        <begin position="133"/>
        <end position="156"/>
    </location>
</feature>